<keyword evidence="2" id="KW-1185">Reference proteome</keyword>
<evidence type="ECO:0000313" key="2">
    <source>
        <dbReference type="Proteomes" id="UP001607303"/>
    </source>
</evidence>
<name>A0ABD2CY86_VESMC</name>
<evidence type="ECO:0000313" key="1">
    <source>
        <dbReference type="EMBL" id="KAL2750082.1"/>
    </source>
</evidence>
<protein>
    <submittedName>
        <fullName evidence="1">Uncharacterized protein</fullName>
    </submittedName>
</protein>
<sequence>MYISLDFFITENTTVFFLIKFNVLALKIKKNRFSLRNDNEVYDRFVLIRISRTLVIRTNIQNKLDTVFSSSWKKHERIYIYNIYIYILLLYEKLIYNYKTSKKEAKRTYRTTIKIYITSRYDIEKKKKKNIRNIKECYDNSPI</sequence>
<dbReference type="Proteomes" id="UP001607303">
    <property type="component" value="Unassembled WGS sequence"/>
</dbReference>
<dbReference type="AlphaFoldDB" id="A0ABD2CY86"/>
<dbReference type="EMBL" id="JAYRBN010000025">
    <property type="protein sequence ID" value="KAL2750082.1"/>
    <property type="molecule type" value="Genomic_DNA"/>
</dbReference>
<accession>A0ABD2CY86</accession>
<reference evidence="1 2" key="1">
    <citation type="journal article" date="2024" name="Ann. Entomol. Soc. Am.">
        <title>Genomic analyses of the southern and eastern yellowjacket wasps (Hymenoptera: Vespidae) reveal evolutionary signatures of social life.</title>
        <authorList>
            <person name="Catto M.A."/>
            <person name="Caine P.B."/>
            <person name="Orr S.E."/>
            <person name="Hunt B.G."/>
            <person name="Goodisman M.A.D."/>
        </authorList>
    </citation>
    <scope>NUCLEOTIDE SEQUENCE [LARGE SCALE GENOMIC DNA]</scope>
    <source>
        <strain evidence="1">232</strain>
        <tissue evidence="1">Head and thorax</tissue>
    </source>
</reference>
<gene>
    <name evidence="1" type="ORF">V1477_001578</name>
</gene>
<comment type="caution">
    <text evidence="1">The sequence shown here is derived from an EMBL/GenBank/DDBJ whole genome shotgun (WGS) entry which is preliminary data.</text>
</comment>
<proteinExistence type="predicted"/>
<organism evidence="1 2">
    <name type="scientific">Vespula maculifrons</name>
    <name type="common">Eastern yellow jacket</name>
    <name type="synonym">Wasp</name>
    <dbReference type="NCBI Taxonomy" id="7453"/>
    <lineage>
        <taxon>Eukaryota</taxon>
        <taxon>Metazoa</taxon>
        <taxon>Ecdysozoa</taxon>
        <taxon>Arthropoda</taxon>
        <taxon>Hexapoda</taxon>
        <taxon>Insecta</taxon>
        <taxon>Pterygota</taxon>
        <taxon>Neoptera</taxon>
        <taxon>Endopterygota</taxon>
        <taxon>Hymenoptera</taxon>
        <taxon>Apocrita</taxon>
        <taxon>Aculeata</taxon>
        <taxon>Vespoidea</taxon>
        <taxon>Vespidae</taxon>
        <taxon>Vespinae</taxon>
        <taxon>Vespula</taxon>
    </lineage>
</organism>